<dbReference type="PANTHER" id="PTHR42852:SF6">
    <property type="entry name" value="THIOL:DISULFIDE INTERCHANGE PROTEIN DSBE"/>
    <property type="match status" value="1"/>
</dbReference>
<dbReference type="SUPFAM" id="SSF52833">
    <property type="entry name" value="Thioredoxin-like"/>
    <property type="match status" value="1"/>
</dbReference>
<evidence type="ECO:0000259" key="5">
    <source>
        <dbReference type="PROSITE" id="PS51352"/>
    </source>
</evidence>
<dbReference type="Gene3D" id="3.40.30.10">
    <property type="entry name" value="Glutaredoxin"/>
    <property type="match status" value="1"/>
</dbReference>
<dbReference type="InterPro" id="IPR013740">
    <property type="entry name" value="Redoxin"/>
</dbReference>
<evidence type="ECO:0000256" key="1">
    <source>
        <dbReference type="ARBA" id="ARBA00004196"/>
    </source>
</evidence>
<evidence type="ECO:0000256" key="2">
    <source>
        <dbReference type="ARBA" id="ARBA00022748"/>
    </source>
</evidence>
<dbReference type="CDD" id="cd02966">
    <property type="entry name" value="TlpA_like_family"/>
    <property type="match status" value="1"/>
</dbReference>
<sequence>MFSHNYIPMFKLNLFFILIVLIFSACQHKPKNEMTLIIQVEEADPKKEYYVRLASSFMAEPEIKFHFEEGANDQHISIPLKGPKMVVLGGEFFKVLYLEPGKDLVLKVNKQEDEFDFSYDGDGAVFMKLMDQMSLLDDSLKKAVSEKELEHGIYSLPWEEFQSAMHEVKVKKENLIAESTEVTGEFKTAMMADAWARYIMQLGSFESYYNYRIKKPEDPEFKAPIEDRYEQAFKMDDGAVVSLTFGNLISGYVTHSAADLGTEEVPWYSDQSNWVKLYERTRDNAEIPPKFKEYILGSYVSQLLMSLGIDGAWEVKEEFLANYPNGEVADEIIPLYASWEPLRKGQPAPDFTYTSIEGKEVSLSDFKGKVVYIDVWATWCGPCIAEFPSSKKLKERLKDADDVVWLYVSIDDPKAKEKWEKDVVKYEIDKGVNLFGGEGWDTSITDLYKIKGIPRYILVDKEGRIFNSQASRPSSGDIIYNEIQQLRGVGLDKAMSP</sequence>
<dbReference type="PANTHER" id="PTHR42852">
    <property type="entry name" value="THIOL:DISULFIDE INTERCHANGE PROTEIN DSBE"/>
    <property type="match status" value="1"/>
</dbReference>
<keyword evidence="2" id="KW-0201">Cytochrome c-type biogenesis</keyword>
<keyword evidence="7" id="KW-1185">Reference proteome</keyword>
<comment type="subcellular location">
    <subcellularLocation>
        <location evidence="1">Cell envelope</location>
    </subcellularLocation>
</comment>
<evidence type="ECO:0000313" key="6">
    <source>
        <dbReference type="EMBL" id="GHE52994.1"/>
    </source>
</evidence>
<keyword evidence="4" id="KW-0676">Redox-active center</keyword>
<organism evidence="6 7">
    <name type="scientific">Roseivirga thermotolerans</name>
    <dbReference type="NCBI Taxonomy" id="1758176"/>
    <lineage>
        <taxon>Bacteria</taxon>
        <taxon>Pseudomonadati</taxon>
        <taxon>Bacteroidota</taxon>
        <taxon>Cytophagia</taxon>
        <taxon>Cytophagales</taxon>
        <taxon>Roseivirgaceae</taxon>
        <taxon>Roseivirga</taxon>
    </lineage>
</organism>
<gene>
    <name evidence="6" type="ORF">GCM10011340_04200</name>
</gene>
<dbReference type="InterPro" id="IPR036249">
    <property type="entry name" value="Thioredoxin-like_sf"/>
</dbReference>
<dbReference type="InterPro" id="IPR013766">
    <property type="entry name" value="Thioredoxin_domain"/>
</dbReference>
<evidence type="ECO:0000313" key="7">
    <source>
        <dbReference type="Proteomes" id="UP000658258"/>
    </source>
</evidence>
<dbReference type="EMBL" id="BNAG01000001">
    <property type="protein sequence ID" value="GHE52994.1"/>
    <property type="molecule type" value="Genomic_DNA"/>
</dbReference>
<dbReference type="PROSITE" id="PS51352">
    <property type="entry name" value="THIOREDOXIN_2"/>
    <property type="match status" value="1"/>
</dbReference>
<dbReference type="InterPro" id="IPR050553">
    <property type="entry name" value="Thioredoxin_ResA/DsbE_sf"/>
</dbReference>
<keyword evidence="3" id="KW-1015">Disulfide bond</keyword>
<reference evidence="7" key="1">
    <citation type="journal article" date="2019" name="Int. J. Syst. Evol. Microbiol.">
        <title>The Global Catalogue of Microorganisms (GCM) 10K type strain sequencing project: providing services to taxonomists for standard genome sequencing and annotation.</title>
        <authorList>
            <consortium name="The Broad Institute Genomics Platform"/>
            <consortium name="The Broad Institute Genome Sequencing Center for Infectious Disease"/>
            <person name="Wu L."/>
            <person name="Ma J."/>
        </authorList>
    </citation>
    <scope>NUCLEOTIDE SEQUENCE [LARGE SCALE GENOMIC DNA]</scope>
    <source>
        <strain evidence="7">CGMCC 1.15111</strain>
    </source>
</reference>
<dbReference type="Pfam" id="PF08534">
    <property type="entry name" value="Redoxin"/>
    <property type="match status" value="1"/>
</dbReference>
<proteinExistence type="predicted"/>
<name>A0ABQ3I2X4_9BACT</name>
<comment type="caution">
    <text evidence="6">The sequence shown here is derived from an EMBL/GenBank/DDBJ whole genome shotgun (WGS) entry which is preliminary data.</text>
</comment>
<protein>
    <recommendedName>
        <fullName evidence="5">Thioredoxin domain-containing protein</fullName>
    </recommendedName>
</protein>
<evidence type="ECO:0000256" key="3">
    <source>
        <dbReference type="ARBA" id="ARBA00023157"/>
    </source>
</evidence>
<accession>A0ABQ3I2X4</accession>
<dbReference type="Proteomes" id="UP000658258">
    <property type="component" value="Unassembled WGS sequence"/>
</dbReference>
<evidence type="ECO:0000256" key="4">
    <source>
        <dbReference type="ARBA" id="ARBA00023284"/>
    </source>
</evidence>
<feature type="domain" description="Thioredoxin" evidence="5">
    <location>
        <begin position="342"/>
        <end position="488"/>
    </location>
</feature>